<dbReference type="Proteomes" id="UP000002985">
    <property type="component" value="Unassembled WGS sequence"/>
</dbReference>
<dbReference type="AlphaFoldDB" id="I3IQ04"/>
<accession>I3IQ04</accession>
<comment type="caution">
    <text evidence="2">The sequence shown here is derived from an EMBL/GenBank/DDBJ whole genome shotgun (WGS) entry which is preliminary data.</text>
</comment>
<dbReference type="eggNOG" id="COG2239">
    <property type="taxonomic scope" value="Bacteria"/>
</dbReference>
<dbReference type="STRING" id="247490.KSU1_D0490"/>
<dbReference type="EMBL" id="BAFH01000004">
    <property type="protein sequence ID" value="GAB63799.1"/>
    <property type="molecule type" value="Genomic_DNA"/>
</dbReference>
<reference evidence="2 3" key="1">
    <citation type="journal article" date="2012" name="FEBS Lett.">
        <title>Anammox organism KSU-1 expresses a NirK-type copper-containing nitrite reductase instead of a NirS-type with cytochrome cd1.</title>
        <authorList>
            <person name="Hira D."/>
            <person name="Toh H."/>
            <person name="Migita C.T."/>
            <person name="Okubo H."/>
            <person name="Nishiyama T."/>
            <person name="Hattori M."/>
            <person name="Furukawa K."/>
            <person name="Fujii T."/>
        </authorList>
    </citation>
    <scope>NUCLEOTIDE SEQUENCE [LARGE SCALE GENOMIC DNA]</scope>
</reference>
<evidence type="ECO:0000259" key="1">
    <source>
        <dbReference type="Pfam" id="PF03448"/>
    </source>
</evidence>
<dbReference type="InterPro" id="IPR006668">
    <property type="entry name" value="Mg_transptr_MgtE_intracell_dom"/>
</dbReference>
<proteinExistence type="predicted"/>
<name>I3IQ04_9BACT</name>
<protein>
    <submittedName>
        <fullName evidence="2">Truncated magnesium transporter protein</fullName>
    </submittedName>
</protein>
<sequence length="71" mass="8274">MNIVDIAQLLTEFEREKLLILFRILPKEIASEVFSYIPLELQQYVIESITDGEIKDIVSKLFLNDAVDFLE</sequence>
<feature type="domain" description="Magnesium transporter MgtE intracellular" evidence="1">
    <location>
        <begin position="1"/>
        <end position="71"/>
    </location>
</feature>
<evidence type="ECO:0000313" key="2">
    <source>
        <dbReference type="EMBL" id="GAB63799.1"/>
    </source>
</evidence>
<organism evidence="2 3">
    <name type="scientific">Candidatus Jettenia caeni</name>
    <dbReference type="NCBI Taxonomy" id="247490"/>
    <lineage>
        <taxon>Bacteria</taxon>
        <taxon>Pseudomonadati</taxon>
        <taxon>Planctomycetota</taxon>
        <taxon>Candidatus Brocadiia</taxon>
        <taxon>Candidatus Brocadiales</taxon>
        <taxon>Candidatus Brocadiaceae</taxon>
        <taxon>Candidatus Jettenia</taxon>
    </lineage>
</organism>
<evidence type="ECO:0000313" key="3">
    <source>
        <dbReference type="Proteomes" id="UP000002985"/>
    </source>
</evidence>
<dbReference type="Pfam" id="PF03448">
    <property type="entry name" value="MgtE_N"/>
    <property type="match status" value="1"/>
</dbReference>
<dbReference type="InterPro" id="IPR038076">
    <property type="entry name" value="MgtE_N_sf"/>
</dbReference>
<dbReference type="Gene3D" id="1.25.60.10">
    <property type="entry name" value="MgtE N-terminal domain-like"/>
    <property type="match status" value="1"/>
</dbReference>
<dbReference type="SUPFAM" id="SSF158791">
    <property type="entry name" value="MgtE N-terminal domain-like"/>
    <property type="match status" value="1"/>
</dbReference>
<gene>
    <name evidence="2" type="ORF">KSU1_D0490</name>
</gene>
<keyword evidence="3" id="KW-1185">Reference proteome</keyword>